<evidence type="ECO:0000313" key="2">
    <source>
        <dbReference type="Proteomes" id="UP001253193"/>
    </source>
</evidence>
<name>A0AAW8Q0I4_VIBPH</name>
<proteinExistence type="predicted"/>
<dbReference type="RefSeq" id="WP_311020208.1">
    <property type="nucleotide sequence ID" value="NZ_JAUHGG010000003.1"/>
</dbReference>
<organism evidence="1 2">
    <name type="scientific">Vibrio parahaemolyticus</name>
    <dbReference type="NCBI Taxonomy" id="670"/>
    <lineage>
        <taxon>Bacteria</taxon>
        <taxon>Pseudomonadati</taxon>
        <taxon>Pseudomonadota</taxon>
        <taxon>Gammaproteobacteria</taxon>
        <taxon>Vibrionales</taxon>
        <taxon>Vibrionaceae</taxon>
        <taxon>Vibrio</taxon>
    </lineage>
</organism>
<dbReference type="Proteomes" id="UP001253193">
    <property type="component" value="Unassembled WGS sequence"/>
</dbReference>
<evidence type="ECO:0000313" key="1">
    <source>
        <dbReference type="EMBL" id="MDS1821331.1"/>
    </source>
</evidence>
<sequence length="132" mass="15026">MSLKQIIATSLIEEIQESAKTKSSELNNPEFEPECYKVSIEVSLSHMDINDKQNLIKRLSHDDFVDSDIQSCDSSTSSILSFIEDAAYNRTNQEKESESDAWLPYLSACFFVLDSGQFDATKKAIQLKDWFL</sequence>
<gene>
    <name evidence="1" type="ORF">QX249_11705</name>
</gene>
<comment type="caution">
    <text evidence="1">The sequence shown here is derived from an EMBL/GenBank/DDBJ whole genome shotgun (WGS) entry which is preliminary data.</text>
</comment>
<dbReference type="AlphaFoldDB" id="A0AAW8Q0I4"/>
<accession>A0AAW8Q0I4</accession>
<dbReference type="EMBL" id="JAUHGG010000003">
    <property type="protein sequence ID" value="MDS1821331.1"/>
    <property type="molecule type" value="Genomic_DNA"/>
</dbReference>
<reference evidence="1" key="1">
    <citation type="submission" date="2023-06" db="EMBL/GenBank/DDBJ databases">
        <title>Genomic Diversity of Vibrio spp. and Metagenomic Analysis of Pathogens in Florida Gulf Coastal Waters Following Hurricane Ian.</title>
        <authorList>
            <person name="Brumfield K.D."/>
        </authorList>
    </citation>
    <scope>NUCLEOTIDE SEQUENCE</scope>
    <source>
        <strain evidence="1">WBS2B-138</strain>
    </source>
</reference>
<protein>
    <submittedName>
        <fullName evidence="1">Uncharacterized protein</fullName>
    </submittedName>
</protein>